<evidence type="ECO:0000256" key="2">
    <source>
        <dbReference type="ARBA" id="ARBA00013194"/>
    </source>
</evidence>
<dbReference type="Pfam" id="PF00254">
    <property type="entry name" value="FKBP_C"/>
    <property type="match status" value="1"/>
</dbReference>
<dbReference type="STRING" id="33114.A0A2G2UYR8"/>
<feature type="region of interest" description="Disordered" evidence="6">
    <location>
        <begin position="561"/>
        <end position="585"/>
    </location>
</feature>
<dbReference type="OrthoDB" id="1902587at2759"/>
<feature type="compositionally biased region" description="Basic and acidic residues" evidence="6">
    <location>
        <begin position="384"/>
        <end position="398"/>
    </location>
</feature>
<reference evidence="9" key="2">
    <citation type="journal article" date="2017" name="J. Anim. Genet.">
        <title>Multiple reference genome sequences of hot pepper reveal the massive evolution of plant disease resistance genes by retroduplication.</title>
        <authorList>
            <person name="Kim S."/>
            <person name="Park J."/>
            <person name="Yeom S.-I."/>
            <person name="Kim Y.-M."/>
            <person name="Seo E."/>
            <person name="Kim K.-T."/>
            <person name="Kim M.-S."/>
            <person name="Lee J.M."/>
            <person name="Cheong K."/>
            <person name="Shin H.-S."/>
            <person name="Kim S.-B."/>
            <person name="Han K."/>
            <person name="Lee J."/>
            <person name="Park M."/>
            <person name="Lee H.-A."/>
            <person name="Lee H.-Y."/>
            <person name="Lee Y."/>
            <person name="Oh S."/>
            <person name="Lee J.H."/>
            <person name="Choi E."/>
            <person name="Choi E."/>
            <person name="Lee S.E."/>
            <person name="Jeon J."/>
            <person name="Kim H."/>
            <person name="Choi G."/>
            <person name="Song H."/>
            <person name="Lee J."/>
            <person name="Lee S.-C."/>
            <person name="Kwon J.-K."/>
            <person name="Lee H.-Y."/>
            <person name="Koo N."/>
            <person name="Hong Y."/>
            <person name="Kim R.W."/>
            <person name="Kang W.-H."/>
            <person name="Huh J.H."/>
            <person name="Kang B.-C."/>
            <person name="Yang T.-J."/>
            <person name="Lee Y.-H."/>
            <person name="Bennetzen J.L."/>
            <person name="Choi D."/>
        </authorList>
    </citation>
    <scope>NUCLEOTIDE SEQUENCE [LARGE SCALE GENOMIC DNA]</scope>
    <source>
        <strain evidence="9">cv. PBC81</strain>
    </source>
</reference>
<evidence type="ECO:0000256" key="4">
    <source>
        <dbReference type="ARBA" id="ARBA00023235"/>
    </source>
</evidence>
<proteinExistence type="predicted"/>
<feature type="domain" description="PPIase FKBP-type" evidence="7">
    <location>
        <begin position="68"/>
        <end position="114"/>
    </location>
</feature>
<accession>A0A2G2UYR8</accession>
<dbReference type="Gene3D" id="2.60.120.340">
    <property type="entry name" value="Nucleoplasmin core domain"/>
    <property type="match status" value="1"/>
</dbReference>
<dbReference type="Pfam" id="PF17800">
    <property type="entry name" value="NPL"/>
    <property type="match status" value="1"/>
</dbReference>
<feature type="compositionally biased region" description="Basic residues" evidence="6">
    <location>
        <begin position="19"/>
        <end position="30"/>
    </location>
</feature>
<sequence>MCYFFSPPLSTLSISDEKKKKKKKKKSRHNGKQEVEQDKPSLVKSFDSGLVIEELSEGKPRGKKAFVGLKVVVRYTGKLMENDKIFYNNMGEGGEPSEFRLAAGQVIKGFEIGVVAPWKLQTHLDNIKGIMAQLEQTMEDDYEFTLEDENNMLLPYARDQGKMNACYSYSTGEAVQALYASTYSAPPFELSTQQIVDHLPIMFDYKNLKRKKDKVDCYYSNHPDVLEYIWREGLVPRYGIRSFEFVFQRGMPLELKMTYETEKTVEEINDILRQQPMVGATTVYKSFKDFKGEVLTGFSNELFHAKIKGHQGFGRIRRDLVFRHAYPIAPIDIKAEPEKVEVAAPVSKIKNTKPHRSKRSGSTSKTSQHKASAQTQSGVGGKRFGTEAGRKRIHPTHNDIDDINEAKKRCKTNALWGVELKPGKPFTLNFEKERGRLHVSQATLSTGSTSMTSIVQCQVGDKKAICICSLLPEKQERCLLNLEFEEDHEDITFLVIDSHSVHLSGFFYGAIEDCFGDEYASDPYEEGAAEIDSESSDSIKFEDVAEDGDKDGSTDDAFKILEEEEPRDESGTLKRPKKKKHHLNVTDEEENLIVIKCNTDNPLSESEDEDGFSLRESKSKSATSKKSDGIEDEEALNEKARGTDVDERKGLQRIVCEDTSKTYDYQSRGEQIKKKKVMDGEELVGAHPEHVEANPLFPTVEVNSFKLSSLGLEVPNSGGLCPPFHPKELRIFTFIVVLGF</sequence>
<evidence type="ECO:0000256" key="3">
    <source>
        <dbReference type="ARBA" id="ARBA00023110"/>
    </source>
</evidence>
<dbReference type="AlphaFoldDB" id="A0A2G2UYR8"/>
<evidence type="ECO:0000313" key="8">
    <source>
        <dbReference type="EMBL" id="PHT25817.1"/>
    </source>
</evidence>
<dbReference type="Gene3D" id="3.10.50.40">
    <property type="match status" value="1"/>
</dbReference>
<organism evidence="8 9">
    <name type="scientific">Capsicum baccatum</name>
    <name type="common">Peruvian pepper</name>
    <dbReference type="NCBI Taxonomy" id="33114"/>
    <lineage>
        <taxon>Eukaryota</taxon>
        <taxon>Viridiplantae</taxon>
        <taxon>Streptophyta</taxon>
        <taxon>Embryophyta</taxon>
        <taxon>Tracheophyta</taxon>
        <taxon>Spermatophyta</taxon>
        <taxon>Magnoliopsida</taxon>
        <taxon>eudicotyledons</taxon>
        <taxon>Gunneridae</taxon>
        <taxon>Pentapetalae</taxon>
        <taxon>asterids</taxon>
        <taxon>lamiids</taxon>
        <taxon>Solanales</taxon>
        <taxon>Solanaceae</taxon>
        <taxon>Solanoideae</taxon>
        <taxon>Capsiceae</taxon>
        <taxon>Capsicum</taxon>
    </lineage>
</organism>
<dbReference type="Proteomes" id="UP000224567">
    <property type="component" value="Unassembled WGS sequence"/>
</dbReference>
<dbReference type="EC" id="5.2.1.8" evidence="2 5"/>
<keyword evidence="3 5" id="KW-0697">Rotamase</keyword>
<dbReference type="PANTHER" id="PTHR43811:SF40">
    <property type="entry name" value="PEPTIDYLPROLYL ISOMERASE"/>
    <property type="match status" value="1"/>
</dbReference>
<feature type="compositionally biased region" description="Basic and acidic residues" evidence="6">
    <location>
        <begin position="31"/>
        <end position="41"/>
    </location>
</feature>
<name>A0A2G2UYR8_CAPBA</name>
<dbReference type="Gene3D" id="3.90.70.10">
    <property type="entry name" value="Cysteine proteinases"/>
    <property type="match status" value="1"/>
</dbReference>
<dbReference type="GO" id="GO:0003755">
    <property type="term" value="F:peptidyl-prolyl cis-trans isomerase activity"/>
    <property type="evidence" value="ECO:0007669"/>
    <property type="project" value="UniProtKB-KW"/>
</dbReference>
<dbReference type="InterPro" id="IPR001179">
    <property type="entry name" value="PPIase_FKBP_dom"/>
</dbReference>
<dbReference type="InterPro" id="IPR041232">
    <property type="entry name" value="NPL"/>
</dbReference>
<comment type="caution">
    <text evidence="8">The sequence shown here is derived from an EMBL/GenBank/DDBJ whole genome shotgun (WGS) entry which is preliminary data.</text>
</comment>
<evidence type="ECO:0000259" key="7">
    <source>
        <dbReference type="PROSITE" id="PS50059"/>
    </source>
</evidence>
<keyword evidence="9" id="KW-1185">Reference proteome</keyword>
<feature type="region of interest" description="Disordered" evidence="6">
    <location>
        <begin position="345"/>
        <end position="398"/>
    </location>
</feature>
<dbReference type="PROSITE" id="PS50059">
    <property type="entry name" value="FKBP_PPIASE"/>
    <property type="match status" value="1"/>
</dbReference>
<evidence type="ECO:0000256" key="1">
    <source>
        <dbReference type="ARBA" id="ARBA00000971"/>
    </source>
</evidence>
<dbReference type="InterPro" id="IPR046357">
    <property type="entry name" value="PPIase_dom_sf"/>
</dbReference>
<dbReference type="EMBL" id="MLFT02001273">
    <property type="protein sequence ID" value="PHT25817.1"/>
    <property type="molecule type" value="Genomic_DNA"/>
</dbReference>
<dbReference type="SUPFAM" id="SSF54534">
    <property type="entry name" value="FKBP-like"/>
    <property type="match status" value="1"/>
</dbReference>
<evidence type="ECO:0000256" key="6">
    <source>
        <dbReference type="SAM" id="MobiDB-lite"/>
    </source>
</evidence>
<evidence type="ECO:0000313" key="9">
    <source>
        <dbReference type="Proteomes" id="UP000224567"/>
    </source>
</evidence>
<keyword evidence="4 5" id="KW-0413">Isomerase</keyword>
<feature type="compositionally biased region" description="Basic and acidic residues" evidence="6">
    <location>
        <begin position="612"/>
        <end position="629"/>
    </location>
</feature>
<protein>
    <recommendedName>
        <fullName evidence="2 5">peptidylprolyl isomerase</fullName>
        <ecNumber evidence="2 5">5.2.1.8</ecNumber>
    </recommendedName>
</protein>
<feature type="compositionally biased region" description="Basic residues" evidence="6">
    <location>
        <begin position="350"/>
        <end position="359"/>
    </location>
</feature>
<feature type="region of interest" description="Disordered" evidence="6">
    <location>
        <begin position="15"/>
        <end position="41"/>
    </location>
</feature>
<evidence type="ECO:0000256" key="5">
    <source>
        <dbReference type="PROSITE-ProRule" id="PRU00277"/>
    </source>
</evidence>
<feature type="region of interest" description="Disordered" evidence="6">
    <location>
        <begin position="599"/>
        <end position="644"/>
    </location>
</feature>
<dbReference type="InterPro" id="IPR038765">
    <property type="entry name" value="Papain-like_cys_pep_sf"/>
</dbReference>
<dbReference type="PANTHER" id="PTHR43811">
    <property type="entry name" value="FKBP-TYPE PEPTIDYL-PROLYL CIS-TRANS ISOMERASE FKPA"/>
    <property type="match status" value="1"/>
</dbReference>
<feature type="compositionally biased region" description="Basic residues" evidence="6">
    <location>
        <begin position="574"/>
        <end position="583"/>
    </location>
</feature>
<reference evidence="8 9" key="1">
    <citation type="journal article" date="2017" name="Genome Biol.">
        <title>New reference genome sequences of hot pepper reveal the massive evolution of plant disease-resistance genes by retroduplication.</title>
        <authorList>
            <person name="Kim S."/>
            <person name="Park J."/>
            <person name="Yeom S.I."/>
            <person name="Kim Y.M."/>
            <person name="Seo E."/>
            <person name="Kim K.T."/>
            <person name="Kim M.S."/>
            <person name="Lee J.M."/>
            <person name="Cheong K."/>
            <person name="Shin H.S."/>
            <person name="Kim S.B."/>
            <person name="Han K."/>
            <person name="Lee J."/>
            <person name="Park M."/>
            <person name="Lee H.A."/>
            <person name="Lee H.Y."/>
            <person name="Lee Y."/>
            <person name="Oh S."/>
            <person name="Lee J.H."/>
            <person name="Choi E."/>
            <person name="Choi E."/>
            <person name="Lee S.E."/>
            <person name="Jeon J."/>
            <person name="Kim H."/>
            <person name="Choi G."/>
            <person name="Song H."/>
            <person name="Lee J."/>
            <person name="Lee S.C."/>
            <person name="Kwon J.K."/>
            <person name="Lee H.Y."/>
            <person name="Koo N."/>
            <person name="Hong Y."/>
            <person name="Kim R.W."/>
            <person name="Kang W.H."/>
            <person name="Huh J.H."/>
            <person name="Kang B.C."/>
            <person name="Yang T.J."/>
            <person name="Lee Y.H."/>
            <person name="Bennetzen J.L."/>
            <person name="Choi D."/>
        </authorList>
    </citation>
    <scope>NUCLEOTIDE SEQUENCE [LARGE SCALE GENOMIC DNA]</scope>
    <source>
        <strain evidence="9">cv. PBC81</strain>
    </source>
</reference>
<comment type="catalytic activity">
    <reaction evidence="1 5">
        <text>[protein]-peptidylproline (omega=180) = [protein]-peptidylproline (omega=0)</text>
        <dbReference type="Rhea" id="RHEA:16237"/>
        <dbReference type="Rhea" id="RHEA-COMP:10747"/>
        <dbReference type="Rhea" id="RHEA-COMP:10748"/>
        <dbReference type="ChEBI" id="CHEBI:83833"/>
        <dbReference type="ChEBI" id="CHEBI:83834"/>
        <dbReference type="EC" id="5.2.1.8"/>
    </reaction>
</comment>
<dbReference type="SUPFAM" id="SSF54001">
    <property type="entry name" value="Cysteine proteinases"/>
    <property type="match status" value="1"/>
</dbReference>
<gene>
    <name evidence="8" type="ORF">CQW23_34562</name>
</gene>